<dbReference type="GO" id="GO:0032204">
    <property type="term" value="P:regulation of telomere maintenance"/>
    <property type="evidence" value="ECO:0007669"/>
    <property type="project" value="TreeGrafter"/>
</dbReference>
<dbReference type="InterPro" id="IPR011646">
    <property type="entry name" value="KAP_P-loop"/>
</dbReference>
<dbReference type="Pfam" id="PF07693">
    <property type="entry name" value="KAP_NTPase"/>
    <property type="match status" value="1"/>
</dbReference>
<dbReference type="PANTHER" id="PTHR13413:SF0">
    <property type="entry name" value="YLP MOTIF-CONTAINING PROTEIN 1"/>
    <property type="match status" value="1"/>
</dbReference>
<feature type="compositionally biased region" description="Low complexity" evidence="2">
    <location>
        <begin position="1"/>
        <end position="11"/>
    </location>
</feature>
<feature type="compositionally biased region" description="Low complexity" evidence="2">
    <location>
        <begin position="21"/>
        <end position="30"/>
    </location>
</feature>
<dbReference type="InterPro" id="IPR027417">
    <property type="entry name" value="P-loop_NTPase"/>
</dbReference>
<feature type="compositionally biased region" description="Polar residues" evidence="2">
    <location>
        <begin position="133"/>
        <end position="147"/>
    </location>
</feature>
<protein>
    <submittedName>
        <fullName evidence="5">CLUMA_CG011143, isoform A</fullName>
    </submittedName>
</protein>
<accession>A0A1J1IC35</accession>
<dbReference type="GO" id="GO:0005634">
    <property type="term" value="C:nucleus"/>
    <property type="evidence" value="ECO:0007669"/>
    <property type="project" value="InterPro"/>
</dbReference>
<dbReference type="SUPFAM" id="SSF52540">
    <property type="entry name" value="P-loop containing nucleoside triphosphate hydrolases"/>
    <property type="match status" value="1"/>
</dbReference>
<dbReference type="InterPro" id="IPR026314">
    <property type="entry name" value="YLP_motif_con_p1"/>
</dbReference>
<keyword evidence="6" id="KW-1185">Reference proteome</keyword>
<feature type="compositionally biased region" description="Polar residues" evidence="2">
    <location>
        <begin position="162"/>
        <end position="176"/>
    </location>
</feature>
<feature type="compositionally biased region" description="Low complexity" evidence="2">
    <location>
        <begin position="148"/>
        <end position="161"/>
    </location>
</feature>
<dbReference type="STRING" id="568069.A0A1J1IC35"/>
<feature type="region of interest" description="Disordered" evidence="2">
    <location>
        <begin position="1"/>
        <end position="30"/>
    </location>
</feature>
<dbReference type="EMBL" id="CVRI01000047">
    <property type="protein sequence ID" value="CRK97763.1"/>
    <property type="molecule type" value="Genomic_DNA"/>
</dbReference>
<feature type="compositionally biased region" description="Polar residues" evidence="2">
    <location>
        <begin position="267"/>
        <end position="276"/>
    </location>
</feature>
<feature type="region of interest" description="Disordered" evidence="2">
    <location>
        <begin position="891"/>
        <end position="911"/>
    </location>
</feature>
<proteinExistence type="predicted"/>
<evidence type="ECO:0000313" key="6">
    <source>
        <dbReference type="Proteomes" id="UP000183832"/>
    </source>
</evidence>
<evidence type="ECO:0000256" key="1">
    <source>
        <dbReference type="SAM" id="Coils"/>
    </source>
</evidence>
<feature type="compositionally biased region" description="Gly residues" evidence="2">
    <location>
        <begin position="118"/>
        <end position="130"/>
    </location>
</feature>
<dbReference type="Pfam" id="PF26583">
    <property type="entry name" value="Spectrin_YLPM1"/>
    <property type="match status" value="1"/>
</dbReference>
<feature type="region of interest" description="Disordered" evidence="2">
    <location>
        <begin position="62"/>
        <end position="196"/>
    </location>
</feature>
<evidence type="ECO:0000259" key="3">
    <source>
        <dbReference type="Pfam" id="PF07693"/>
    </source>
</evidence>
<dbReference type="Proteomes" id="UP000183832">
    <property type="component" value="Unassembled WGS sequence"/>
</dbReference>
<feature type="coiled-coil region" evidence="1">
    <location>
        <begin position="225"/>
        <end position="256"/>
    </location>
</feature>
<feature type="region of interest" description="Disordered" evidence="2">
    <location>
        <begin position="267"/>
        <end position="288"/>
    </location>
</feature>
<evidence type="ECO:0000259" key="4">
    <source>
        <dbReference type="Pfam" id="PF26583"/>
    </source>
</evidence>
<keyword evidence="1" id="KW-0175">Coiled coil</keyword>
<dbReference type="AlphaFoldDB" id="A0A1J1IC35"/>
<evidence type="ECO:0000256" key="2">
    <source>
        <dbReference type="SAM" id="MobiDB-lite"/>
    </source>
</evidence>
<feature type="domain" description="KAP NTPase" evidence="3">
    <location>
        <begin position="420"/>
        <end position="588"/>
    </location>
</feature>
<dbReference type="PANTHER" id="PTHR13413">
    <property type="entry name" value="YLP MOTIF CONTAINING PROTEIN NUCLEAR PROTEIN ZAP"/>
    <property type="match status" value="1"/>
</dbReference>
<dbReference type="Gene3D" id="3.40.50.300">
    <property type="entry name" value="P-loop containing nucleotide triphosphate hydrolases"/>
    <property type="match status" value="1"/>
</dbReference>
<feature type="domain" description="YLPM1-like spectrin repeat" evidence="4">
    <location>
        <begin position="188"/>
        <end position="257"/>
    </location>
</feature>
<feature type="compositionally biased region" description="Low complexity" evidence="2">
    <location>
        <begin position="79"/>
        <end position="107"/>
    </location>
</feature>
<reference evidence="5 6" key="1">
    <citation type="submission" date="2015-04" db="EMBL/GenBank/DDBJ databases">
        <authorList>
            <person name="Syromyatnikov M.Y."/>
            <person name="Popov V.N."/>
        </authorList>
    </citation>
    <scope>NUCLEOTIDE SEQUENCE [LARGE SCALE GENOMIC DNA]</scope>
</reference>
<sequence>MNNQNYNYGNYSQMPPNQPTFNQQPIYSQQQQQQYFNPQFANNPMVASWSYPQAQQFPVPDYSNPVGVYNVPPPPPQENQPSTFTPNQNQNQNRNNKQKQIPNNQSNRGRNKQNWTRGRGGGGRGGGSFGSGTQREIQQNQGNFKPTNNRNNRNQNQGRNNFAQKNLNSTTESPTKPANVCQPVAPSETATSQEEIDFDEQFKKWEEEFDKWKHANVNHPDKNAYRQYEQQFEAVRQKLLKRRQEMQKKKMDEKASAIKTAEQLKFESQWQAGPSQDKNKNPLKPLGESTIVTSSASSTQIPINQFKLVNPIPNSSNDYSQDDFIDESFEDSHSNAMSTKNFGNLGKGNIPGLDLVSLVPARSSTTNNQEVRDSEMICDDDEQEEEHYEPPKVSPPLPVFKSTPNRFVININEFLETPGRSKRPEKFVVFIRGAPGSGKSYLANLIQEKEVKMGNNFCTVLSINKYIISRFESSKIDTFQEELIREFRKKINENVFKFIIVEIEGGKLTIFNRFMQILMRDGNFKSFVIELNQPFDVCKRNAERPEDTYNDDPEDDDFDNDPQMSATYLDQMLKLLKRTIKEGQFRFIIVDAENVDNDVYNNFLWEGKVGKFTTYTIELHQTLDICLLQNRNKRSESDIKMAIEKLNSNRIQNDKKLLIATALYDEYKCMINPDVTKCDEDKVEVINIDDDESMSEETKKDFIDIREILEEPGRTNGFTGYAVELNQDDDICHQFNDHRRDEKEVLSEISIMKSNPTPDDQILLDPEYLYHEYQYNLNDDFSNLLDVGDDDDDMENDDEQILFGPLKKTTMKSKWDDDDKPDITMERLDGTRKKSLQSMAEYLQTDDEWTMRPSTAGKKRVRWADIEEKKAQERMRDIGFIVGQTDWNRMTDTSDGKSALEKTKYIESRKK</sequence>
<name>A0A1J1IC35_9DIPT</name>
<gene>
    <name evidence="5" type="ORF">CLUMA_CG011143</name>
</gene>
<dbReference type="OrthoDB" id="7791088at2759"/>
<organism evidence="5 6">
    <name type="scientific">Clunio marinus</name>
    <dbReference type="NCBI Taxonomy" id="568069"/>
    <lineage>
        <taxon>Eukaryota</taxon>
        <taxon>Metazoa</taxon>
        <taxon>Ecdysozoa</taxon>
        <taxon>Arthropoda</taxon>
        <taxon>Hexapoda</taxon>
        <taxon>Insecta</taxon>
        <taxon>Pterygota</taxon>
        <taxon>Neoptera</taxon>
        <taxon>Endopterygota</taxon>
        <taxon>Diptera</taxon>
        <taxon>Nematocera</taxon>
        <taxon>Chironomoidea</taxon>
        <taxon>Chironomidae</taxon>
        <taxon>Clunio</taxon>
    </lineage>
</organism>
<feature type="compositionally biased region" description="Basic and acidic residues" evidence="2">
    <location>
        <begin position="892"/>
        <end position="911"/>
    </location>
</feature>
<evidence type="ECO:0000313" key="5">
    <source>
        <dbReference type="EMBL" id="CRK97763.1"/>
    </source>
</evidence>
<dbReference type="InterPro" id="IPR058903">
    <property type="entry name" value="Spectrin_YLPM1-like"/>
</dbReference>